<feature type="region of interest" description="Disordered" evidence="1">
    <location>
        <begin position="1"/>
        <end position="22"/>
    </location>
</feature>
<comment type="caution">
    <text evidence="2">The sequence shown here is derived from an EMBL/GenBank/DDBJ whole genome shotgun (WGS) entry which is preliminary data.</text>
</comment>
<name>A0AA41VYK6_PAPNU</name>
<evidence type="ECO:0000313" key="2">
    <source>
        <dbReference type="EMBL" id="MCL7049826.1"/>
    </source>
</evidence>
<organism evidence="2 3">
    <name type="scientific">Papaver nudicaule</name>
    <name type="common">Iceland poppy</name>
    <dbReference type="NCBI Taxonomy" id="74823"/>
    <lineage>
        <taxon>Eukaryota</taxon>
        <taxon>Viridiplantae</taxon>
        <taxon>Streptophyta</taxon>
        <taxon>Embryophyta</taxon>
        <taxon>Tracheophyta</taxon>
        <taxon>Spermatophyta</taxon>
        <taxon>Magnoliopsida</taxon>
        <taxon>Ranunculales</taxon>
        <taxon>Papaveraceae</taxon>
        <taxon>Papaveroideae</taxon>
        <taxon>Papaver</taxon>
    </lineage>
</organism>
<dbReference type="Proteomes" id="UP001177140">
    <property type="component" value="Unassembled WGS sequence"/>
</dbReference>
<evidence type="ECO:0000313" key="3">
    <source>
        <dbReference type="Proteomes" id="UP001177140"/>
    </source>
</evidence>
<accession>A0AA41VYK6</accession>
<protein>
    <submittedName>
        <fullName evidence="2">Uncharacterized protein</fullName>
    </submittedName>
</protein>
<sequence length="115" mass="13067">MDTSSSTIHDEPEMSLKEEERKSNAILRESLIATRLKQLESSNEYLKAAGLEPISYDPKITQYDWLLKPPSLLKRMYTYIPEASEPTAIFKRKRRSDPTKASTASKEEATGVEVC</sequence>
<feature type="region of interest" description="Disordered" evidence="1">
    <location>
        <begin position="90"/>
        <end position="115"/>
    </location>
</feature>
<reference evidence="2" key="1">
    <citation type="submission" date="2022-03" db="EMBL/GenBank/DDBJ databases">
        <title>A functionally conserved STORR gene fusion in Papaver species that diverged 16.8 million years ago.</title>
        <authorList>
            <person name="Catania T."/>
        </authorList>
    </citation>
    <scope>NUCLEOTIDE SEQUENCE</scope>
    <source>
        <strain evidence="2">S-191538</strain>
    </source>
</reference>
<proteinExistence type="predicted"/>
<dbReference type="AlphaFoldDB" id="A0AA41VYK6"/>
<evidence type="ECO:0000256" key="1">
    <source>
        <dbReference type="SAM" id="MobiDB-lite"/>
    </source>
</evidence>
<keyword evidence="3" id="KW-1185">Reference proteome</keyword>
<dbReference type="EMBL" id="JAJJMA010320606">
    <property type="protein sequence ID" value="MCL7049826.1"/>
    <property type="molecule type" value="Genomic_DNA"/>
</dbReference>
<feature type="compositionally biased region" description="Basic and acidic residues" evidence="1">
    <location>
        <begin position="8"/>
        <end position="22"/>
    </location>
</feature>
<gene>
    <name evidence="2" type="ORF">MKW94_018451</name>
</gene>